<evidence type="ECO:0000313" key="7">
    <source>
        <dbReference type="EMBL" id="CAG9798949.1"/>
    </source>
</evidence>
<evidence type="ECO:0000313" key="8">
    <source>
        <dbReference type="Proteomes" id="UP001153620"/>
    </source>
</evidence>
<protein>
    <recommendedName>
        <fullName evidence="6">RRM domain-containing protein</fullName>
    </recommendedName>
</protein>
<accession>A0A9N9RIY3</accession>
<feature type="compositionally biased region" description="Basic and acidic residues" evidence="5">
    <location>
        <begin position="182"/>
        <end position="197"/>
    </location>
</feature>
<dbReference type="GO" id="GO:0003727">
    <property type="term" value="F:single-stranded RNA binding"/>
    <property type="evidence" value="ECO:0007669"/>
    <property type="project" value="TreeGrafter"/>
</dbReference>
<feature type="compositionally biased region" description="Basic and acidic residues" evidence="5">
    <location>
        <begin position="214"/>
        <end position="242"/>
    </location>
</feature>
<dbReference type="Pfam" id="PF00076">
    <property type="entry name" value="RRM_1"/>
    <property type="match status" value="1"/>
</dbReference>
<keyword evidence="3" id="KW-0539">Nucleus</keyword>
<feature type="compositionally biased region" description="Basic residues" evidence="5">
    <location>
        <begin position="198"/>
        <end position="207"/>
    </location>
</feature>
<gene>
    <name evidence="7" type="ORF">CHIRRI_LOCUS1924</name>
</gene>
<dbReference type="OrthoDB" id="407442at2759"/>
<keyword evidence="8" id="KW-1185">Reference proteome</keyword>
<dbReference type="EMBL" id="OU895877">
    <property type="protein sequence ID" value="CAG9798949.1"/>
    <property type="molecule type" value="Genomic_DNA"/>
</dbReference>
<evidence type="ECO:0000256" key="5">
    <source>
        <dbReference type="SAM" id="MobiDB-lite"/>
    </source>
</evidence>
<dbReference type="PANTHER" id="PTHR13798:SF11">
    <property type="entry name" value="RNA-BINDING PROTEIN 7-RELATED"/>
    <property type="match status" value="1"/>
</dbReference>
<evidence type="ECO:0000256" key="1">
    <source>
        <dbReference type="ARBA" id="ARBA00004642"/>
    </source>
</evidence>
<reference evidence="7" key="2">
    <citation type="submission" date="2022-10" db="EMBL/GenBank/DDBJ databases">
        <authorList>
            <consortium name="ENA_rothamsted_submissions"/>
            <consortium name="culmorum"/>
            <person name="King R."/>
        </authorList>
    </citation>
    <scope>NUCLEOTIDE SEQUENCE</scope>
</reference>
<feature type="compositionally biased region" description="Low complexity" evidence="5">
    <location>
        <begin position="243"/>
        <end position="252"/>
    </location>
</feature>
<feature type="region of interest" description="Disordered" evidence="5">
    <location>
        <begin position="167"/>
        <end position="252"/>
    </location>
</feature>
<dbReference type="InterPro" id="IPR012677">
    <property type="entry name" value="Nucleotide-bd_a/b_plait_sf"/>
</dbReference>
<dbReference type="InterPro" id="IPR052285">
    <property type="entry name" value="NEXT_complex_subunit"/>
</dbReference>
<reference evidence="7" key="1">
    <citation type="submission" date="2022-01" db="EMBL/GenBank/DDBJ databases">
        <authorList>
            <person name="King R."/>
        </authorList>
    </citation>
    <scope>NUCLEOTIDE SEQUENCE</scope>
</reference>
<keyword evidence="2 4" id="KW-0694">RNA-binding</keyword>
<evidence type="ECO:0000256" key="2">
    <source>
        <dbReference type="ARBA" id="ARBA00022884"/>
    </source>
</evidence>
<proteinExistence type="predicted"/>
<comment type="subcellular location">
    <subcellularLocation>
        <location evidence="1">Nucleus</location>
        <location evidence="1">Nucleoplasm</location>
    </subcellularLocation>
</comment>
<dbReference type="PANTHER" id="PTHR13798">
    <property type="entry name" value="RNA BINDING MOTIF RBM PROTEIN -RELATED"/>
    <property type="match status" value="1"/>
</dbReference>
<dbReference type="Gene3D" id="3.30.70.330">
    <property type="match status" value="1"/>
</dbReference>
<dbReference type="GO" id="GO:0005654">
    <property type="term" value="C:nucleoplasm"/>
    <property type="evidence" value="ECO:0007669"/>
    <property type="project" value="UniProtKB-SubCell"/>
</dbReference>
<dbReference type="PROSITE" id="PS50102">
    <property type="entry name" value="RRM"/>
    <property type="match status" value="1"/>
</dbReference>
<name>A0A9N9RIY3_9DIPT</name>
<dbReference type="GO" id="GO:0000381">
    <property type="term" value="P:regulation of alternative mRNA splicing, via spliceosome"/>
    <property type="evidence" value="ECO:0007669"/>
    <property type="project" value="TreeGrafter"/>
</dbReference>
<evidence type="ECO:0000259" key="6">
    <source>
        <dbReference type="PROSITE" id="PS50102"/>
    </source>
</evidence>
<dbReference type="InterPro" id="IPR035979">
    <property type="entry name" value="RBD_domain_sf"/>
</dbReference>
<organism evidence="7 8">
    <name type="scientific">Chironomus riparius</name>
    <dbReference type="NCBI Taxonomy" id="315576"/>
    <lineage>
        <taxon>Eukaryota</taxon>
        <taxon>Metazoa</taxon>
        <taxon>Ecdysozoa</taxon>
        <taxon>Arthropoda</taxon>
        <taxon>Hexapoda</taxon>
        <taxon>Insecta</taxon>
        <taxon>Pterygota</taxon>
        <taxon>Neoptera</taxon>
        <taxon>Endopterygota</taxon>
        <taxon>Diptera</taxon>
        <taxon>Nematocera</taxon>
        <taxon>Chironomoidea</taxon>
        <taxon>Chironomidae</taxon>
        <taxon>Chironominae</taxon>
        <taxon>Chironomus</taxon>
    </lineage>
</organism>
<dbReference type="Proteomes" id="UP001153620">
    <property type="component" value="Chromosome 1"/>
</dbReference>
<dbReference type="SMART" id="SM00360">
    <property type="entry name" value="RRM"/>
    <property type="match status" value="1"/>
</dbReference>
<dbReference type="SUPFAM" id="SSF54928">
    <property type="entry name" value="RNA-binding domain, RBD"/>
    <property type="match status" value="1"/>
</dbReference>
<dbReference type="AlphaFoldDB" id="A0A9N9RIY3"/>
<evidence type="ECO:0000256" key="3">
    <source>
        <dbReference type="ARBA" id="ARBA00023242"/>
    </source>
</evidence>
<dbReference type="InterPro" id="IPR000504">
    <property type="entry name" value="RRM_dom"/>
</dbReference>
<sequence length="252" mass="29657">MSVEESDSDERTLYIAGISEKVTEKLLYELFFQVSPVERVSIPKEKDGKNKTFAFVTYKHLIAVPYALSIFSGTKLFGRELTLKNRSSNSNRNSFSNYTSPMSLSKNFANPLLNAINCRDDMLPQSNVMMPQMQQPFANLNQQYLQQQLMAMATVQAMQLYGTNNSDIFPSTRSDNIGSQRDLVDRNRYHRDDERNSRSKPYRRSRSRSPQNRNTRDRSRSPNDNRQMYREKERDRRRDDRNGGYNRWNYRK</sequence>
<evidence type="ECO:0000256" key="4">
    <source>
        <dbReference type="PROSITE-ProRule" id="PRU00176"/>
    </source>
</evidence>
<feature type="domain" description="RRM" evidence="6">
    <location>
        <begin position="11"/>
        <end position="88"/>
    </location>
</feature>
<feature type="compositionally biased region" description="Polar residues" evidence="5">
    <location>
        <begin position="167"/>
        <end position="179"/>
    </location>
</feature>